<sequence>MARKRVLDSKTQRLRSRSVLHPHPERVRDPLFEGTAFFDPRDQVQVRYEMLRRVQTEKHPVSETTRLYGVSRPTFYQAQKRFSHDGLVGLVSQRRGPRHGHKITEEVLQALREARTEDPSRTPRDLARWVEERLGVHVHPRSVSRALEKKPPRRRFRAS</sequence>
<feature type="region of interest" description="Disordered" evidence="1">
    <location>
        <begin position="140"/>
        <end position="159"/>
    </location>
</feature>
<feature type="compositionally biased region" description="Basic and acidic residues" evidence="1">
    <location>
        <begin position="1"/>
        <end position="11"/>
    </location>
</feature>
<dbReference type="EMBL" id="AUZY01003515">
    <property type="protein sequence ID" value="EQD68897.1"/>
    <property type="molecule type" value="Genomic_DNA"/>
</dbReference>
<proteinExistence type="predicted"/>
<reference evidence="2" key="1">
    <citation type="submission" date="2013-08" db="EMBL/GenBank/DDBJ databases">
        <authorList>
            <person name="Mendez C."/>
            <person name="Richter M."/>
            <person name="Ferrer M."/>
            <person name="Sanchez J."/>
        </authorList>
    </citation>
    <scope>NUCLEOTIDE SEQUENCE</scope>
</reference>
<feature type="non-terminal residue" evidence="2">
    <location>
        <position position="159"/>
    </location>
</feature>
<accession>T1BGW6</accession>
<name>T1BGW6_9ZZZZ</name>
<gene>
    <name evidence="2" type="ORF">B1B_05549</name>
</gene>
<evidence type="ECO:0000256" key="1">
    <source>
        <dbReference type="SAM" id="MobiDB-lite"/>
    </source>
</evidence>
<protein>
    <submittedName>
        <fullName evidence="2">Transposase</fullName>
    </submittedName>
</protein>
<evidence type="ECO:0000313" key="2">
    <source>
        <dbReference type="EMBL" id="EQD68897.1"/>
    </source>
</evidence>
<dbReference type="InterPro" id="IPR009057">
    <property type="entry name" value="Homeodomain-like_sf"/>
</dbReference>
<comment type="caution">
    <text evidence="2">The sequence shown here is derived from an EMBL/GenBank/DDBJ whole genome shotgun (WGS) entry which is preliminary data.</text>
</comment>
<dbReference type="Pfam" id="PF13565">
    <property type="entry name" value="HTH_32"/>
    <property type="match status" value="1"/>
</dbReference>
<dbReference type="AlphaFoldDB" id="T1BGW6"/>
<reference evidence="2" key="2">
    <citation type="journal article" date="2014" name="ISME J.">
        <title>Microbial stratification in low pH oxic and suboxic macroscopic growths along an acid mine drainage.</title>
        <authorList>
            <person name="Mendez-Garcia C."/>
            <person name="Mesa V."/>
            <person name="Sprenger R.R."/>
            <person name="Richter M."/>
            <person name="Diez M.S."/>
            <person name="Solano J."/>
            <person name="Bargiela R."/>
            <person name="Golyshina O.V."/>
            <person name="Manteca A."/>
            <person name="Ramos J.L."/>
            <person name="Gallego J.R."/>
            <person name="Llorente I."/>
            <person name="Martins Dos Santos V.A."/>
            <person name="Jensen O.N."/>
            <person name="Pelaez A.I."/>
            <person name="Sanchez J."/>
            <person name="Ferrer M."/>
        </authorList>
    </citation>
    <scope>NUCLEOTIDE SEQUENCE</scope>
</reference>
<organism evidence="2">
    <name type="scientific">mine drainage metagenome</name>
    <dbReference type="NCBI Taxonomy" id="410659"/>
    <lineage>
        <taxon>unclassified sequences</taxon>
        <taxon>metagenomes</taxon>
        <taxon>ecological metagenomes</taxon>
    </lineage>
</organism>
<dbReference type="SUPFAM" id="SSF46689">
    <property type="entry name" value="Homeodomain-like"/>
    <property type="match status" value="1"/>
</dbReference>
<feature type="region of interest" description="Disordered" evidence="1">
    <location>
        <begin position="1"/>
        <end position="26"/>
    </location>
</feature>